<dbReference type="STRING" id="106549.A0A540MR61"/>
<name>A0A540MR61_MALBA</name>
<proteinExistence type="predicted"/>
<comment type="caution">
    <text evidence="1">The sequence shown here is derived from an EMBL/GenBank/DDBJ whole genome shotgun (WGS) entry which is preliminary data.</text>
</comment>
<accession>A0A540MR61</accession>
<dbReference type="Gene3D" id="3.40.50.720">
    <property type="entry name" value="NAD(P)-binding Rossmann-like Domain"/>
    <property type="match status" value="1"/>
</dbReference>
<organism evidence="1 2">
    <name type="scientific">Malus baccata</name>
    <name type="common">Siberian crab apple</name>
    <name type="synonym">Pyrus baccata</name>
    <dbReference type="NCBI Taxonomy" id="106549"/>
    <lineage>
        <taxon>Eukaryota</taxon>
        <taxon>Viridiplantae</taxon>
        <taxon>Streptophyta</taxon>
        <taxon>Embryophyta</taxon>
        <taxon>Tracheophyta</taxon>
        <taxon>Spermatophyta</taxon>
        <taxon>Magnoliopsida</taxon>
        <taxon>eudicotyledons</taxon>
        <taxon>Gunneridae</taxon>
        <taxon>Pentapetalae</taxon>
        <taxon>rosids</taxon>
        <taxon>fabids</taxon>
        <taxon>Rosales</taxon>
        <taxon>Rosaceae</taxon>
        <taxon>Amygdaloideae</taxon>
        <taxon>Maleae</taxon>
        <taxon>Malus</taxon>
    </lineage>
</organism>
<dbReference type="Proteomes" id="UP000315295">
    <property type="component" value="Unassembled WGS sequence"/>
</dbReference>
<dbReference type="EMBL" id="VIEB01000207">
    <property type="protein sequence ID" value="TQE00733.1"/>
    <property type="molecule type" value="Genomic_DNA"/>
</dbReference>
<sequence length="74" mass="8191">MPEPRSTIPLLSLPFPPVFSLPFSLSRCNIDLVGFAIVHKLQSLGFTNLALRTHTELDLTRQADVNSFLAAEKP</sequence>
<evidence type="ECO:0000313" key="1">
    <source>
        <dbReference type="EMBL" id="TQE00733.1"/>
    </source>
</evidence>
<gene>
    <name evidence="1" type="ORF">C1H46_013672</name>
</gene>
<protein>
    <submittedName>
        <fullName evidence="1">Uncharacterized protein</fullName>
    </submittedName>
</protein>
<dbReference type="AlphaFoldDB" id="A0A540MR61"/>
<keyword evidence="2" id="KW-1185">Reference proteome</keyword>
<reference evidence="1 2" key="1">
    <citation type="journal article" date="2019" name="G3 (Bethesda)">
        <title>Sequencing of a Wild Apple (Malus baccata) Genome Unravels the Differences Between Cultivated and Wild Apple Species Regarding Disease Resistance and Cold Tolerance.</title>
        <authorList>
            <person name="Chen X."/>
        </authorList>
    </citation>
    <scope>NUCLEOTIDE SEQUENCE [LARGE SCALE GENOMIC DNA]</scope>
    <source>
        <strain evidence="2">cv. Shandingzi</strain>
        <tissue evidence="1">Leaves</tissue>
    </source>
</reference>
<evidence type="ECO:0000313" key="2">
    <source>
        <dbReference type="Proteomes" id="UP000315295"/>
    </source>
</evidence>